<evidence type="ECO:0000313" key="1">
    <source>
        <dbReference type="EMBL" id="SHH13761.1"/>
    </source>
</evidence>
<proteinExistence type="predicted"/>
<dbReference type="OrthoDB" id="1799131at2"/>
<reference evidence="2" key="1">
    <citation type="submission" date="2016-11" db="EMBL/GenBank/DDBJ databases">
        <authorList>
            <person name="Varghese N."/>
            <person name="Submissions S."/>
        </authorList>
    </citation>
    <scope>NUCLEOTIDE SEQUENCE [LARGE SCALE GENOMIC DNA]</scope>
    <source>
        <strain evidence="2">DSM 15449</strain>
    </source>
</reference>
<dbReference type="Proteomes" id="UP000183954">
    <property type="component" value="Unassembled WGS sequence"/>
</dbReference>
<gene>
    <name evidence="1" type="ORF">SAMN02746098_00269</name>
</gene>
<dbReference type="EMBL" id="FQXJ01000003">
    <property type="protein sequence ID" value="SHH13761.1"/>
    <property type="molecule type" value="Genomic_DNA"/>
</dbReference>
<dbReference type="RefSeq" id="WP_045573632.1">
    <property type="nucleotide sequence ID" value="NZ_FQXJ01000003.1"/>
</dbReference>
<evidence type="ECO:0000313" key="2">
    <source>
        <dbReference type="Proteomes" id="UP000183954"/>
    </source>
</evidence>
<accession>A0A1M5QIQ8</accession>
<protein>
    <submittedName>
        <fullName evidence="1">Uncharacterized protein</fullName>
    </submittedName>
</protein>
<organism evidence="1 2">
    <name type="scientific">Desulfosporosinus lacus DSM 15449</name>
    <dbReference type="NCBI Taxonomy" id="1121420"/>
    <lineage>
        <taxon>Bacteria</taxon>
        <taxon>Bacillati</taxon>
        <taxon>Bacillota</taxon>
        <taxon>Clostridia</taxon>
        <taxon>Eubacteriales</taxon>
        <taxon>Desulfitobacteriaceae</taxon>
        <taxon>Desulfosporosinus</taxon>
    </lineage>
</organism>
<dbReference type="STRING" id="1121420.SAMN02746098_00269"/>
<dbReference type="AlphaFoldDB" id="A0A1M5QIQ8"/>
<keyword evidence="2" id="KW-1185">Reference proteome</keyword>
<name>A0A1M5QIQ8_9FIRM</name>
<sequence>MYIAFPADEKVKARLEAVCKSLNISLGEWFETALIESEHDVLTNFLSSDSEDQSEWMWDATLCRFVQSSDTE</sequence>